<dbReference type="GO" id="GO:0016758">
    <property type="term" value="F:hexosyltransferase activity"/>
    <property type="evidence" value="ECO:0007669"/>
    <property type="project" value="InterPro"/>
</dbReference>
<dbReference type="PANTHER" id="PTHR11214">
    <property type="entry name" value="BETA-1,3-N-ACETYLGLUCOSAMINYLTRANSFERASE"/>
    <property type="match status" value="1"/>
</dbReference>
<reference evidence="11 12" key="1">
    <citation type="submission" date="2023-06" db="EMBL/GenBank/DDBJ databases">
        <title>Black Yeasts Isolated from many extreme environments.</title>
        <authorList>
            <person name="Coleine C."/>
            <person name="Stajich J.E."/>
            <person name="Selbmann L."/>
        </authorList>
    </citation>
    <scope>NUCLEOTIDE SEQUENCE [LARGE SCALE GENOMIC DNA]</scope>
    <source>
        <strain evidence="11 12">CCFEE 5887</strain>
    </source>
</reference>
<name>A0AAV9Q2G7_9PEZI</name>
<keyword evidence="6" id="KW-0735">Signal-anchor</keyword>
<sequence length="251" mass="29148">MYNNDAFTMRFVISNPGATWEKLVQHENETYGDLIIMSNLEESRTVANTIKTMEFFSSLAHGTSTWKYVSKVDDDSFVNTEAFYQEYLEPRLDATRTIIARSMKDSHRDYSYPQGQFYTVSWDMVLTLSELYAQNHITDEHEDALVGRLLYEGGHHYDLIEVPNERFHDYGPDNKAWTYLDTHAITNETISPHLLKDDETYLEVARQMEELKSQGKSVGALIWMTAKKVKDTHRKKITDLDTEFQTNSTTT</sequence>
<evidence type="ECO:0000256" key="3">
    <source>
        <dbReference type="ARBA" id="ARBA00022676"/>
    </source>
</evidence>
<keyword evidence="3 10" id="KW-0328">Glycosyltransferase</keyword>
<keyword evidence="7" id="KW-1133">Transmembrane helix</keyword>
<evidence type="ECO:0000256" key="4">
    <source>
        <dbReference type="ARBA" id="ARBA00022679"/>
    </source>
</evidence>
<keyword evidence="8 10" id="KW-0333">Golgi apparatus</keyword>
<evidence type="ECO:0000256" key="8">
    <source>
        <dbReference type="ARBA" id="ARBA00023034"/>
    </source>
</evidence>
<dbReference type="AlphaFoldDB" id="A0AAV9Q2G7"/>
<dbReference type="PANTHER" id="PTHR11214:SF351">
    <property type="entry name" value="BETA-1,3-GALACTOSYLTRANSFERASE PVG3"/>
    <property type="match status" value="1"/>
</dbReference>
<keyword evidence="9" id="KW-0472">Membrane</keyword>
<gene>
    <name evidence="11" type="ORF">LTR25_006512</name>
</gene>
<keyword evidence="5" id="KW-0812">Transmembrane</keyword>
<dbReference type="InterPro" id="IPR002659">
    <property type="entry name" value="Glyco_trans_31"/>
</dbReference>
<accession>A0AAV9Q2G7</accession>
<keyword evidence="12" id="KW-1185">Reference proteome</keyword>
<dbReference type="GO" id="GO:0000139">
    <property type="term" value="C:Golgi membrane"/>
    <property type="evidence" value="ECO:0007669"/>
    <property type="project" value="UniProtKB-SubCell"/>
</dbReference>
<evidence type="ECO:0000256" key="2">
    <source>
        <dbReference type="ARBA" id="ARBA00008661"/>
    </source>
</evidence>
<proteinExistence type="inferred from homology"/>
<organism evidence="11 12">
    <name type="scientific">Vermiconidia calcicola</name>
    <dbReference type="NCBI Taxonomy" id="1690605"/>
    <lineage>
        <taxon>Eukaryota</taxon>
        <taxon>Fungi</taxon>
        <taxon>Dikarya</taxon>
        <taxon>Ascomycota</taxon>
        <taxon>Pezizomycotina</taxon>
        <taxon>Dothideomycetes</taxon>
        <taxon>Dothideomycetidae</taxon>
        <taxon>Mycosphaerellales</taxon>
        <taxon>Extremaceae</taxon>
        <taxon>Vermiconidia</taxon>
    </lineage>
</organism>
<dbReference type="Pfam" id="PF01762">
    <property type="entry name" value="Galactosyl_T"/>
    <property type="match status" value="1"/>
</dbReference>
<keyword evidence="4" id="KW-0808">Transferase</keyword>
<comment type="subcellular location">
    <subcellularLocation>
        <location evidence="1 10">Golgi apparatus membrane</location>
        <topology evidence="1 10">Single-pass type II membrane protein</topology>
    </subcellularLocation>
</comment>
<dbReference type="Proteomes" id="UP001345827">
    <property type="component" value="Unassembled WGS sequence"/>
</dbReference>
<dbReference type="EMBL" id="JAXLQG010000011">
    <property type="protein sequence ID" value="KAK5534480.1"/>
    <property type="molecule type" value="Genomic_DNA"/>
</dbReference>
<evidence type="ECO:0000256" key="6">
    <source>
        <dbReference type="ARBA" id="ARBA00022968"/>
    </source>
</evidence>
<evidence type="ECO:0000256" key="7">
    <source>
        <dbReference type="ARBA" id="ARBA00022989"/>
    </source>
</evidence>
<protein>
    <recommendedName>
        <fullName evidence="10">Hexosyltransferase</fullName>
        <ecNumber evidence="10">2.4.1.-</ecNumber>
    </recommendedName>
</protein>
<evidence type="ECO:0000313" key="12">
    <source>
        <dbReference type="Proteomes" id="UP001345827"/>
    </source>
</evidence>
<evidence type="ECO:0000256" key="9">
    <source>
        <dbReference type="ARBA" id="ARBA00023136"/>
    </source>
</evidence>
<comment type="caution">
    <text evidence="11">The sequence shown here is derived from an EMBL/GenBank/DDBJ whole genome shotgun (WGS) entry which is preliminary data.</text>
</comment>
<evidence type="ECO:0000313" key="11">
    <source>
        <dbReference type="EMBL" id="KAK5534480.1"/>
    </source>
</evidence>
<comment type="similarity">
    <text evidence="2 10">Belongs to the glycosyltransferase 31 family.</text>
</comment>
<dbReference type="EC" id="2.4.1.-" evidence="10"/>
<evidence type="ECO:0000256" key="5">
    <source>
        <dbReference type="ARBA" id="ARBA00022692"/>
    </source>
</evidence>
<evidence type="ECO:0000256" key="10">
    <source>
        <dbReference type="RuleBase" id="RU363063"/>
    </source>
</evidence>
<evidence type="ECO:0000256" key="1">
    <source>
        <dbReference type="ARBA" id="ARBA00004323"/>
    </source>
</evidence>